<evidence type="ECO:0000256" key="8">
    <source>
        <dbReference type="ARBA" id="ARBA00023163"/>
    </source>
</evidence>
<evidence type="ECO:0000256" key="6">
    <source>
        <dbReference type="ARBA" id="ARBA00022833"/>
    </source>
</evidence>
<evidence type="ECO:0000256" key="7">
    <source>
        <dbReference type="ARBA" id="ARBA00023015"/>
    </source>
</evidence>
<evidence type="ECO:0000256" key="1">
    <source>
        <dbReference type="ARBA" id="ARBA00004123"/>
    </source>
</evidence>
<reference evidence="12 13" key="1">
    <citation type="submission" date="2024-03" db="EMBL/GenBank/DDBJ databases">
        <title>A high-quality draft genome sequence of Diaporthe vaccinii, a causative agent of upright dieback and viscid rot disease in cranberry plants.</title>
        <authorList>
            <person name="Sarrasin M."/>
            <person name="Lang B.F."/>
            <person name="Burger G."/>
        </authorList>
    </citation>
    <scope>NUCLEOTIDE SEQUENCE [LARGE SCALE GENOMIC DNA]</scope>
    <source>
        <strain evidence="12 13">IS7</strain>
    </source>
</reference>
<comment type="similarity">
    <text evidence="2">Belongs to the NFX1 family.</text>
</comment>
<dbReference type="PANTHER" id="PTHR12360:SF12">
    <property type="entry name" value="TRANSCRIPTIONAL REPRESSOR NF-X1"/>
    <property type="match status" value="1"/>
</dbReference>
<dbReference type="Pfam" id="PF01424">
    <property type="entry name" value="R3H"/>
    <property type="match status" value="1"/>
</dbReference>
<dbReference type="InterPro" id="IPR034078">
    <property type="entry name" value="NFX1_fam"/>
</dbReference>
<evidence type="ECO:0000256" key="5">
    <source>
        <dbReference type="ARBA" id="ARBA00022771"/>
    </source>
</evidence>
<dbReference type="CDD" id="cd06008">
    <property type="entry name" value="NF-X1-zinc-finger"/>
    <property type="match status" value="4"/>
</dbReference>
<keyword evidence="6" id="KW-0862">Zinc</keyword>
<keyword evidence="3" id="KW-0479">Metal-binding</keyword>
<feature type="compositionally biased region" description="Low complexity" evidence="10">
    <location>
        <begin position="119"/>
        <end position="137"/>
    </location>
</feature>
<name>A0ABR4EYC6_9PEZI</name>
<dbReference type="InterPro" id="IPR001374">
    <property type="entry name" value="R3H_dom"/>
</dbReference>
<evidence type="ECO:0000256" key="10">
    <source>
        <dbReference type="SAM" id="MobiDB-lite"/>
    </source>
</evidence>
<dbReference type="Proteomes" id="UP001600888">
    <property type="component" value="Unassembled WGS sequence"/>
</dbReference>
<keyword evidence="4" id="KW-0677">Repeat</keyword>
<dbReference type="EMBL" id="JBAWTH010000020">
    <property type="protein sequence ID" value="KAL2287305.1"/>
    <property type="molecule type" value="Genomic_DNA"/>
</dbReference>
<dbReference type="PROSITE" id="PS51061">
    <property type="entry name" value="R3H"/>
    <property type="match status" value="1"/>
</dbReference>
<dbReference type="PANTHER" id="PTHR12360">
    <property type="entry name" value="NUCLEAR TRANSCRIPTION FACTOR, X-BOX BINDING 1 NFX1"/>
    <property type="match status" value="1"/>
</dbReference>
<accession>A0ABR4EYC6</accession>
<keyword evidence="7" id="KW-0805">Transcription regulation</keyword>
<feature type="domain" description="R3H" evidence="11">
    <location>
        <begin position="847"/>
        <end position="909"/>
    </location>
</feature>
<comment type="subcellular location">
    <subcellularLocation>
        <location evidence="1">Nucleus</location>
    </subcellularLocation>
</comment>
<feature type="compositionally biased region" description="Basic and acidic residues" evidence="10">
    <location>
        <begin position="146"/>
        <end position="158"/>
    </location>
</feature>
<dbReference type="InterPro" id="IPR036867">
    <property type="entry name" value="R3H_dom_sf"/>
</dbReference>
<evidence type="ECO:0000259" key="11">
    <source>
        <dbReference type="PROSITE" id="PS51061"/>
    </source>
</evidence>
<proteinExistence type="inferred from homology"/>
<keyword evidence="8" id="KW-0804">Transcription</keyword>
<keyword evidence="5" id="KW-0863">Zinc-finger</keyword>
<feature type="compositionally biased region" description="Basic residues" evidence="10">
    <location>
        <begin position="26"/>
        <end position="35"/>
    </location>
</feature>
<evidence type="ECO:0000256" key="9">
    <source>
        <dbReference type="ARBA" id="ARBA00023242"/>
    </source>
</evidence>
<dbReference type="Gene3D" id="3.30.1370.50">
    <property type="entry name" value="R3H-like domain"/>
    <property type="match status" value="1"/>
</dbReference>
<comment type="caution">
    <text evidence="12">The sequence shown here is derived from an EMBL/GenBank/DDBJ whole genome shotgun (WGS) entry which is preliminary data.</text>
</comment>
<keyword evidence="9" id="KW-0539">Nucleus</keyword>
<feature type="region of interest" description="Disordered" evidence="10">
    <location>
        <begin position="1"/>
        <end position="175"/>
    </location>
</feature>
<dbReference type="SMART" id="SM00438">
    <property type="entry name" value="ZnF_NFX"/>
    <property type="match status" value="9"/>
</dbReference>
<gene>
    <name evidence="12" type="ORF">FJTKL_05798</name>
</gene>
<dbReference type="SUPFAM" id="SSF82708">
    <property type="entry name" value="R3H domain"/>
    <property type="match status" value="1"/>
</dbReference>
<evidence type="ECO:0000313" key="12">
    <source>
        <dbReference type="EMBL" id="KAL2287305.1"/>
    </source>
</evidence>
<feature type="compositionally biased region" description="Polar residues" evidence="10">
    <location>
        <begin position="58"/>
        <end position="85"/>
    </location>
</feature>
<evidence type="ECO:0000313" key="13">
    <source>
        <dbReference type="Proteomes" id="UP001600888"/>
    </source>
</evidence>
<dbReference type="InterPro" id="IPR000967">
    <property type="entry name" value="Znf_NFX1"/>
</dbReference>
<sequence length="1122" mass="122675">MADFQVTPATGAPPTSSQRGTSNPNRRGRSGRGRGRGAQNRAPGRGGGGQVPPSSGNATPVLTENPTTPASERSSGSAEPRTANSRGRGERRGGRRGGRGGQAAQATQIAPRRAFGGHLSSAAGQDAASSLSADAPAFVPGQPVPTRERRPPKSKAHDAAQPQPRRASKSEAPDLTTRIHEDIDNGQYECVICSSEVVRTSRIWACTTCWTVVHHHCTRKWYKSQMEGDQPQGQEPTWRCPGCNSKLTEEPGPYHCWCSKELNPKSTPGLPPHSCGQTCSKPRPTCPHPCPLSCHSGPCPPCTLMGPVQPCFCGKHTSQKRCVDTDYVTGFSCNEICGDLLPCGEHFCSQTCHPGLCGSCSVPVFSTCYCGKERKEILCNNREDVLESYNFGQLQDDPSEESDIPTGTWFEGSFACDQGCGRKYDCGFHTCEKPCHPQDEEAAHCPLSPDLATRCPCGKTPLEEIMSEPRQSCQDKISHCTQTCGIKMACGHFCQETCHTEKCPPCFQKMDISCQCGRTTVESTCQQVPPEGVQQPMCFRTCRATLNCGRHQCDSRCCRGEKAAAKRQANRRRANAATEDVEDEHICSRMCGRLLACQKHFCEQLCHRGSCNSCLEAIFEEIACACGRTRLYPPQPCGTQPPQCRFPCTRPRRTCNHPQVEHQCHPDDVECPKCPFLVEKRCICGKEVLKNQPCWFEEPRCGRPCLKDLKCGLHTCQKPCHREGECEAVDIPGTHCSQRCNKARRSCPQGHECVDECHAPLPCNEDKPCQSETFLVCDCQRRKQKVKCLSTRINPEGPQREPLKCDDECARQKRNRQLAEALNVEPDHTDDHIPYQATTLKLFRDNTQWAQTQEREFRVFAESNLRNMRFKPMKPYQRQFLHALAEDFGLDSESQDPEPHRHVSIFKGPRFVSAPRKTLMQCVRIAKAAAPVRAEAASAPKPAQQPYNALLIPRPRFGLTIEELDSALAGDLAAAVPAEHRNNLTFATSFLPTDEVLIRATTRTTAATIASGALAPAQVESLLAALKSKVAKAVAADGLAAGGVVLCTADPTSLHVLRREGDGSGGSGAGGWSQVARGAAARPRQWAAAPVIDAKVPGTGFVALRRLGARKQENRGEVPAEE</sequence>
<evidence type="ECO:0000256" key="3">
    <source>
        <dbReference type="ARBA" id="ARBA00022723"/>
    </source>
</evidence>
<protein>
    <recommendedName>
        <fullName evidence="11">R3H domain-containing protein</fullName>
    </recommendedName>
</protein>
<evidence type="ECO:0000256" key="2">
    <source>
        <dbReference type="ARBA" id="ARBA00007269"/>
    </source>
</evidence>
<evidence type="ECO:0000256" key="4">
    <source>
        <dbReference type="ARBA" id="ARBA00022737"/>
    </source>
</evidence>
<keyword evidence="13" id="KW-1185">Reference proteome</keyword>
<dbReference type="SMART" id="SM00393">
    <property type="entry name" value="R3H"/>
    <property type="match status" value="1"/>
</dbReference>
<organism evidence="12 13">
    <name type="scientific">Diaporthe vaccinii</name>
    <dbReference type="NCBI Taxonomy" id="105482"/>
    <lineage>
        <taxon>Eukaryota</taxon>
        <taxon>Fungi</taxon>
        <taxon>Dikarya</taxon>
        <taxon>Ascomycota</taxon>
        <taxon>Pezizomycotina</taxon>
        <taxon>Sordariomycetes</taxon>
        <taxon>Sordariomycetidae</taxon>
        <taxon>Diaporthales</taxon>
        <taxon>Diaporthaceae</taxon>
        <taxon>Diaporthe</taxon>
        <taxon>Diaporthe eres species complex</taxon>
    </lineage>
</organism>